<feature type="compositionally biased region" description="Low complexity" evidence="1">
    <location>
        <begin position="87"/>
        <end position="100"/>
    </location>
</feature>
<feature type="region of interest" description="Disordered" evidence="1">
    <location>
        <begin position="1"/>
        <end position="137"/>
    </location>
</feature>
<dbReference type="EMBL" id="KV919365">
    <property type="protein sequence ID" value="OSX69896.1"/>
    <property type="molecule type" value="Genomic_DNA"/>
</dbReference>
<dbReference type="AlphaFoldDB" id="A0A1X6NN38"/>
<organism evidence="2 3">
    <name type="scientific">Porphyra umbilicalis</name>
    <name type="common">Purple laver</name>
    <name type="synonym">Red alga</name>
    <dbReference type="NCBI Taxonomy" id="2786"/>
    <lineage>
        <taxon>Eukaryota</taxon>
        <taxon>Rhodophyta</taxon>
        <taxon>Bangiophyceae</taxon>
        <taxon>Bangiales</taxon>
        <taxon>Bangiaceae</taxon>
        <taxon>Porphyra</taxon>
    </lineage>
</organism>
<proteinExistence type="predicted"/>
<sequence length="148" mass="14912">MKSLARTQASFLHCLPASPRQTTAPTAAGGPRPPPALGADGGRPGADLPTWTTCHAPPTPPPPSVLPEHLGLGNHVPRHEGAHHRAALPPTTYPTTAKAPSSKLSPAGVTDGSLLTKNTPPLPPFGSPGGRASATAPYALKLSTGLSV</sequence>
<reference evidence="2 3" key="1">
    <citation type="submission" date="2017-03" db="EMBL/GenBank/DDBJ databases">
        <title>WGS assembly of Porphyra umbilicalis.</title>
        <authorList>
            <person name="Brawley S.H."/>
            <person name="Blouin N.A."/>
            <person name="Ficko-Blean E."/>
            <person name="Wheeler G.L."/>
            <person name="Lohr M."/>
            <person name="Goodson H.V."/>
            <person name="Jenkins J.W."/>
            <person name="Blaby-Haas C.E."/>
            <person name="Helliwell K.E."/>
            <person name="Chan C."/>
            <person name="Marriage T."/>
            <person name="Bhattacharya D."/>
            <person name="Klein A.S."/>
            <person name="Badis Y."/>
            <person name="Brodie J."/>
            <person name="Cao Y."/>
            <person name="Collen J."/>
            <person name="Dittami S.M."/>
            <person name="Gachon C.M."/>
            <person name="Green B.R."/>
            <person name="Karpowicz S."/>
            <person name="Kim J.W."/>
            <person name="Kudahl U."/>
            <person name="Lin S."/>
            <person name="Michel G."/>
            <person name="Mittag M."/>
            <person name="Olson B.J."/>
            <person name="Pangilinan J."/>
            <person name="Peng Y."/>
            <person name="Qiu H."/>
            <person name="Shu S."/>
            <person name="Singer J.T."/>
            <person name="Smith A.G."/>
            <person name="Sprecher B.N."/>
            <person name="Wagner V."/>
            <person name="Wang W."/>
            <person name="Wang Z.-Y."/>
            <person name="Yan J."/>
            <person name="Yarish C."/>
            <person name="Zoeuner-Riek S."/>
            <person name="Zhuang Y."/>
            <person name="Zou Y."/>
            <person name="Lindquist E.A."/>
            <person name="Grimwood J."/>
            <person name="Barry K."/>
            <person name="Rokhsar D.S."/>
            <person name="Schmutz J."/>
            <person name="Stiller J.W."/>
            <person name="Grossman A.R."/>
            <person name="Prochnik S.E."/>
        </authorList>
    </citation>
    <scope>NUCLEOTIDE SEQUENCE [LARGE SCALE GENOMIC DNA]</scope>
    <source>
        <strain evidence="2">4086291</strain>
    </source>
</reference>
<keyword evidence="3" id="KW-1185">Reference proteome</keyword>
<evidence type="ECO:0000313" key="2">
    <source>
        <dbReference type="EMBL" id="OSX69896.1"/>
    </source>
</evidence>
<feature type="compositionally biased region" description="Low complexity" evidence="1">
    <location>
        <begin position="45"/>
        <end position="56"/>
    </location>
</feature>
<name>A0A1X6NN38_PORUM</name>
<accession>A0A1X6NN38</accession>
<evidence type="ECO:0000256" key="1">
    <source>
        <dbReference type="SAM" id="MobiDB-lite"/>
    </source>
</evidence>
<gene>
    <name evidence="2" type="ORF">BU14_1029s0002</name>
</gene>
<protein>
    <submittedName>
        <fullName evidence="2">Uncharacterized protein</fullName>
    </submittedName>
</protein>
<dbReference type="Proteomes" id="UP000218209">
    <property type="component" value="Unassembled WGS sequence"/>
</dbReference>
<evidence type="ECO:0000313" key="3">
    <source>
        <dbReference type="Proteomes" id="UP000218209"/>
    </source>
</evidence>
<feature type="compositionally biased region" description="Polar residues" evidence="1">
    <location>
        <begin position="1"/>
        <end position="10"/>
    </location>
</feature>